<comment type="cofactor">
    <cofactor evidence="13">
        <name>Mg(2+)</name>
        <dbReference type="ChEBI" id="CHEBI:18420"/>
    </cofactor>
</comment>
<dbReference type="GO" id="GO:0046872">
    <property type="term" value="F:metal ion binding"/>
    <property type="evidence" value="ECO:0007669"/>
    <property type="project" value="UniProtKB-KW"/>
</dbReference>
<dbReference type="OrthoDB" id="9784786at2"/>
<evidence type="ECO:0000313" key="15">
    <source>
        <dbReference type="Proteomes" id="UP000277811"/>
    </source>
</evidence>
<dbReference type="PANTHER" id="PTHR33254:SF4">
    <property type="entry name" value="4-HYDROXY-4-METHYL-2-OXOGLUTARATE ALDOLASE 3-RELATED"/>
    <property type="match status" value="1"/>
</dbReference>
<dbReference type="GO" id="GO:0008948">
    <property type="term" value="F:oxaloacetate decarboxylase activity"/>
    <property type="evidence" value="ECO:0007669"/>
    <property type="project" value="UniProtKB-EC"/>
</dbReference>
<dbReference type="GO" id="GO:0032259">
    <property type="term" value="P:methylation"/>
    <property type="evidence" value="ECO:0007669"/>
    <property type="project" value="UniProtKB-KW"/>
</dbReference>
<evidence type="ECO:0000256" key="7">
    <source>
        <dbReference type="ARBA" id="ARBA00016549"/>
    </source>
</evidence>
<dbReference type="Proteomes" id="UP000277811">
    <property type="component" value="Unassembled WGS sequence"/>
</dbReference>
<dbReference type="RefSeq" id="WP_122630311.1">
    <property type="nucleotide sequence ID" value="NZ_UPPP01000127.1"/>
</dbReference>
<keyword evidence="13" id="KW-0479">Metal-binding</keyword>
<evidence type="ECO:0000256" key="3">
    <source>
        <dbReference type="ARBA" id="ARBA00008621"/>
    </source>
</evidence>
<dbReference type="Gene3D" id="3.50.30.40">
    <property type="entry name" value="Ribonuclease E inhibitor RraA/RraA-like"/>
    <property type="match status" value="1"/>
</dbReference>
<dbReference type="AlphaFoldDB" id="A0A498RDI4"/>
<sequence length="225" mass="24236">MSNVGFRIVTAIKRPKKELIEKFRGIPVANIGDVMNRNYCLDARIRPINSILLLGTAFTVKTRPGDNLLLHKAIDMAAPGDIIVVDGQGDLTNSLIGELMISWAQQRGVSGFIIDGAIRDVTALRSMSIPVYTAGITPKGPYKDGPGEINVTITCGGVVVKPGDILVGDADSVIVIDPNDAPAILKRAEEKAAQETVTKEAIKNGTWNRSWVDKALKEKGCEFIN</sequence>
<dbReference type="SUPFAM" id="SSF89562">
    <property type="entry name" value="RraA-like"/>
    <property type="match status" value="1"/>
</dbReference>
<keyword evidence="15" id="KW-1185">Reference proteome</keyword>
<comment type="catalytic activity">
    <reaction evidence="1">
        <text>4-hydroxy-4-methyl-2-oxoglutarate = 2 pyruvate</text>
        <dbReference type="Rhea" id="RHEA:22748"/>
        <dbReference type="ChEBI" id="CHEBI:15361"/>
        <dbReference type="ChEBI" id="CHEBI:58276"/>
        <dbReference type="EC" id="4.1.3.17"/>
    </reaction>
</comment>
<comment type="catalytic activity">
    <reaction evidence="12">
        <text>oxaloacetate + H(+) = pyruvate + CO2</text>
        <dbReference type="Rhea" id="RHEA:15641"/>
        <dbReference type="ChEBI" id="CHEBI:15361"/>
        <dbReference type="ChEBI" id="CHEBI:15378"/>
        <dbReference type="ChEBI" id="CHEBI:16452"/>
        <dbReference type="ChEBI" id="CHEBI:16526"/>
        <dbReference type="EC" id="4.1.1.112"/>
    </reaction>
</comment>
<feature type="binding site" evidence="13">
    <location>
        <begin position="97"/>
        <end position="100"/>
    </location>
    <ligand>
        <name>substrate</name>
    </ligand>
</feature>
<evidence type="ECO:0000256" key="8">
    <source>
        <dbReference type="ARBA" id="ARBA00025046"/>
    </source>
</evidence>
<name>A0A498RDI4_9FIRM</name>
<evidence type="ECO:0000256" key="1">
    <source>
        <dbReference type="ARBA" id="ARBA00001342"/>
    </source>
</evidence>
<dbReference type="PANTHER" id="PTHR33254">
    <property type="entry name" value="4-HYDROXY-4-METHYL-2-OXOGLUTARATE ALDOLASE 3-RELATED"/>
    <property type="match status" value="1"/>
</dbReference>
<dbReference type="EC" id="4.1.1.112" evidence="6"/>
<evidence type="ECO:0000256" key="9">
    <source>
        <dbReference type="ARBA" id="ARBA00029596"/>
    </source>
</evidence>
<organism evidence="14 15">
    <name type="scientific">Lucifera butyrica</name>
    <dbReference type="NCBI Taxonomy" id="1351585"/>
    <lineage>
        <taxon>Bacteria</taxon>
        <taxon>Bacillati</taxon>
        <taxon>Bacillota</taxon>
        <taxon>Negativicutes</taxon>
        <taxon>Veillonellales</taxon>
        <taxon>Veillonellaceae</taxon>
        <taxon>Lucifera</taxon>
    </lineage>
</organism>
<comment type="function">
    <text evidence="8">Catalyzes the aldol cleavage of 4-hydroxy-4-methyl-2-oxoglutarate (HMG) into 2 molecules of pyruvate. Also contains a secondary oxaloacetate (OAA) decarboxylase activity due to the common pyruvate enolate transition state formed following C-C bond cleavage in the retro-aldol and decarboxylation reactions.</text>
</comment>
<comment type="similarity">
    <text evidence="3">Belongs to the class II aldolase/RraA-like family.</text>
</comment>
<dbReference type="EC" id="4.1.3.17" evidence="5"/>
<dbReference type="InterPro" id="IPR036704">
    <property type="entry name" value="RraA/RraA-like_sf"/>
</dbReference>
<evidence type="ECO:0000313" key="14">
    <source>
        <dbReference type="EMBL" id="VBB09531.1"/>
    </source>
</evidence>
<protein>
    <recommendedName>
        <fullName evidence="7">Putative 4-hydroxy-4-methyl-2-oxoglutarate aldolase</fullName>
        <ecNumber evidence="6">4.1.1.112</ecNumber>
        <ecNumber evidence="5">4.1.3.17</ecNumber>
    </recommendedName>
    <alternativeName>
        <fullName evidence="11">Oxaloacetate decarboxylase</fullName>
    </alternativeName>
    <alternativeName>
        <fullName evidence="9">Regulator of ribonuclease activity homolog</fullName>
    </alternativeName>
    <alternativeName>
        <fullName evidence="10">RraA-like protein</fullName>
    </alternativeName>
</protein>
<evidence type="ECO:0000256" key="4">
    <source>
        <dbReference type="ARBA" id="ARBA00011233"/>
    </source>
</evidence>
<dbReference type="NCBIfam" id="NF004850">
    <property type="entry name" value="PRK06201.1"/>
    <property type="match status" value="1"/>
</dbReference>
<dbReference type="Pfam" id="PF03737">
    <property type="entry name" value="RraA-like"/>
    <property type="match status" value="1"/>
</dbReference>
<dbReference type="InterPro" id="IPR005493">
    <property type="entry name" value="RraA/RraA-like"/>
</dbReference>
<evidence type="ECO:0000256" key="10">
    <source>
        <dbReference type="ARBA" id="ARBA00030169"/>
    </source>
</evidence>
<comment type="subunit">
    <text evidence="4">Homotrimer.</text>
</comment>
<evidence type="ECO:0000256" key="5">
    <source>
        <dbReference type="ARBA" id="ARBA00012213"/>
    </source>
</evidence>
<reference evidence="14 15" key="1">
    <citation type="submission" date="2018-06" db="EMBL/GenBank/DDBJ databases">
        <authorList>
            <person name="Strepis N."/>
        </authorList>
    </citation>
    <scope>NUCLEOTIDE SEQUENCE [LARGE SCALE GENOMIC DNA]</scope>
    <source>
        <strain evidence="14">LUCI</strain>
    </source>
</reference>
<evidence type="ECO:0000256" key="6">
    <source>
        <dbReference type="ARBA" id="ARBA00012947"/>
    </source>
</evidence>
<gene>
    <name evidence="14" type="ORF">LUCI_4826</name>
</gene>
<dbReference type="CDD" id="cd16841">
    <property type="entry name" value="RraA_family"/>
    <property type="match status" value="1"/>
</dbReference>
<proteinExistence type="inferred from homology"/>
<dbReference type="EMBL" id="UPPP01000127">
    <property type="protein sequence ID" value="VBB09531.1"/>
    <property type="molecule type" value="Genomic_DNA"/>
</dbReference>
<dbReference type="GO" id="GO:0047443">
    <property type="term" value="F:4-hydroxy-4-methyl-2-oxoglutarate aldolase activity"/>
    <property type="evidence" value="ECO:0007669"/>
    <property type="project" value="UniProtKB-EC"/>
</dbReference>
<evidence type="ECO:0000256" key="2">
    <source>
        <dbReference type="ARBA" id="ARBA00001968"/>
    </source>
</evidence>
<evidence type="ECO:0000256" key="11">
    <source>
        <dbReference type="ARBA" id="ARBA00032305"/>
    </source>
</evidence>
<keyword evidence="14" id="KW-0808">Transferase</keyword>
<keyword evidence="14" id="KW-0489">Methyltransferase</keyword>
<evidence type="ECO:0000256" key="12">
    <source>
        <dbReference type="ARBA" id="ARBA00047973"/>
    </source>
</evidence>
<accession>A0A498RDI4</accession>
<comment type="cofactor">
    <cofactor evidence="2">
        <name>a divalent metal cation</name>
        <dbReference type="ChEBI" id="CHEBI:60240"/>
    </cofactor>
</comment>
<evidence type="ECO:0000256" key="13">
    <source>
        <dbReference type="PIRSR" id="PIRSR605493-1"/>
    </source>
</evidence>
<dbReference type="GO" id="GO:0008168">
    <property type="term" value="F:methyltransferase activity"/>
    <property type="evidence" value="ECO:0007669"/>
    <property type="project" value="UniProtKB-KW"/>
</dbReference>
<keyword evidence="13" id="KW-0460">Magnesium</keyword>
<feature type="binding site" evidence="13">
    <location>
        <position position="119"/>
    </location>
    <ligand>
        <name>substrate</name>
    </ligand>
</feature>
<feature type="binding site" evidence="13">
    <location>
        <position position="120"/>
    </location>
    <ligand>
        <name>Mg(2+)</name>
        <dbReference type="ChEBI" id="CHEBI:18420"/>
    </ligand>
</feature>